<dbReference type="Gene3D" id="3.40.1410.10">
    <property type="entry name" value="Chorismate lyase-like"/>
    <property type="match status" value="1"/>
</dbReference>
<dbReference type="EMBL" id="JBCGDC010000072">
    <property type="protein sequence ID" value="MFB6395911.1"/>
    <property type="molecule type" value="Genomic_DNA"/>
</dbReference>
<dbReference type="InterPro" id="IPR011663">
    <property type="entry name" value="UTRA"/>
</dbReference>
<evidence type="ECO:0000259" key="4">
    <source>
        <dbReference type="PROSITE" id="PS50949"/>
    </source>
</evidence>
<dbReference type="Pfam" id="PF00392">
    <property type="entry name" value="GntR"/>
    <property type="match status" value="1"/>
</dbReference>
<dbReference type="PANTHER" id="PTHR44846:SF17">
    <property type="entry name" value="GNTR-FAMILY TRANSCRIPTIONAL REGULATOR"/>
    <property type="match status" value="1"/>
</dbReference>
<dbReference type="SMART" id="SM00345">
    <property type="entry name" value="HTH_GNTR"/>
    <property type="match status" value="1"/>
</dbReference>
<evidence type="ECO:0000256" key="1">
    <source>
        <dbReference type="ARBA" id="ARBA00023015"/>
    </source>
</evidence>
<dbReference type="InterPro" id="IPR036388">
    <property type="entry name" value="WH-like_DNA-bd_sf"/>
</dbReference>
<reference evidence="5 6" key="1">
    <citation type="submission" date="2024-04" db="EMBL/GenBank/DDBJ databases">
        <title>Polymorphospora sp. isolated from Baiyangdian Lake in Xiong'an New Area.</title>
        <authorList>
            <person name="Zhang X."/>
            <person name="Liu J."/>
        </authorList>
    </citation>
    <scope>NUCLEOTIDE SEQUENCE [LARGE SCALE GENOMIC DNA]</scope>
    <source>
        <strain evidence="5 6">2-325</strain>
    </source>
</reference>
<proteinExistence type="predicted"/>
<dbReference type="SUPFAM" id="SSF64288">
    <property type="entry name" value="Chorismate lyase-like"/>
    <property type="match status" value="1"/>
</dbReference>
<dbReference type="InterPro" id="IPR000524">
    <property type="entry name" value="Tscrpt_reg_HTH_GntR"/>
</dbReference>
<keyword evidence="6" id="KW-1185">Reference proteome</keyword>
<accession>A0ABV5CY30</accession>
<gene>
    <name evidence="5" type="ORF">AAFH96_22755</name>
</gene>
<sequence length="249" mass="27372">MREPEYRRVAADLRAKIESGELAPGQVIPSESDLMAQYGVGRNTVRAAVSELAAVGLVAGRQGKGRYVRQPDVLRVWGARVRDSGRESDAGLVDKWTEDVSAQGRIPGQVIEVHLLVATDEIAQRLQVSTGEPVVVRRRIQTVDGDPWRLSETYFPLDLVAGTRILEPVNIEEGVVRYLANLGQRVTLNKDELSARMPTVDEARILALAVGTPVLVQLRTAYDGAHAVRTSRVVTPGDRVRLIYEMKSS</sequence>
<protein>
    <submittedName>
        <fullName evidence="5">GntR family transcriptional regulator</fullName>
    </submittedName>
</protein>
<dbReference type="PRINTS" id="PR00035">
    <property type="entry name" value="HTHGNTR"/>
</dbReference>
<dbReference type="PROSITE" id="PS50949">
    <property type="entry name" value="HTH_GNTR"/>
    <property type="match status" value="1"/>
</dbReference>
<organism evidence="5 6">
    <name type="scientific">Polymorphospora lycopeni</name>
    <dbReference type="NCBI Taxonomy" id="3140240"/>
    <lineage>
        <taxon>Bacteria</taxon>
        <taxon>Bacillati</taxon>
        <taxon>Actinomycetota</taxon>
        <taxon>Actinomycetes</taxon>
        <taxon>Micromonosporales</taxon>
        <taxon>Micromonosporaceae</taxon>
        <taxon>Polymorphospora</taxon>
    </lineage>
</organism>
<keyword evidence="1" id="KW-0805">Transcription regulation</keyword>
<name>A0ABV5CY30_9ACTN</name>
<dbReference type="InterPro" id="IPR036390">
    <property type="entry name" value="WH_DNA-bd_sf"/>
</dbReference>
<feature type="domain" description="HTH gntR-type" evidence="4">
    <location>
        <begin position="3"/>
        <end position="71"/>
    </location>
</feature>
<keyword evidence="3" id="KW-0804">Transcription</keyword>
<keyword evidence="2" id="KW-0238">DNA-binding</keyword>
<comment type="caution">
    <text evidence="5">The sequence shown here is derived from an EMBL/GenBank/DDBJ whole genome shotgun (WGS) entry which is preliminary data.</text>
</comment>
<dbReference type="Gene3D" id="1.10.10.10">
    <property type="entry name" value="Winged helix-like DNA-binding domain superfamily/Winged helix DNA-binding domain"/>
    <property type="match status" value="1"/>
</dbReference>
<evidence type="ECO:0000256" key="3">
    <source>
        <dbReference type="ARBA" id="ARBA00023163"/>
    </source>
</evidence>
<dbReference type="Pfam" id="PF07702">
    <property type="entry name" value="UTRA"/>
    <property type="match status" value="1"/>
</dbReference>
<dbReference type="SUPFAM" id="SSF46785">
    <property type="entry name" value="Winged helix' DNA-binding domain"/>
    <property type="match status" value="1"/>
</dbReference>
<evidence type="ECO:0000256" key="2">
    <source>
        <dbReference type="ARBA" id="ARBA00023125"/>
    </source>
</evidence>
<dbReference type="CDD" id="cd07377">
    <property type="entry name" value="WHTH_GntR"/>
    <property type="match status" value="1"/>
</dbReference>
<evidence type="ECO:0000313" key="5">
    <source>
        <dbReference type="EMBL" id="MFB6395911.1"/>
    </source>
</evidence>
<dbReference type="Proteomes" id="UP001582793">
    <property type="component" value="Unassembled WGS sequence"/>
</dbReference>
<dbReference type="InterPro" id="IPR028978">
    <property type="entry name" value="Chorismate_lyase_/UTRA_dom_sf"/>
</dbReference>
<evidence type="ECO:0000313" key="6">
    <source>
        <dbReference type="Proteomes" id="UP001582793"/>
    </source>
</evidence>
<dbReference type="InterPro" id="IPR050679">
    <property type="entry name" value="Bact_HTH_transcr_reg"/>
</dbReference>
<dbReference type="RefSeq" id="WP_375735548.1">
    <property type="nucleotide sequence ID" value="NZ_JBCGDC010000072.1"/>
</dbReference>
<dbReference type="PANTHER" id="PTHR44846">
    <property type="entry name" value="MANNOSYL-D-GLYCERATE TRANSPORT/METABOLISM SYSTEM REPRESSOR MNGR-RELATED"/>
    <property type="match status" value="1"/>
</dbReference>
<dbReference type="SMART" id="SM00866">
    <property type="entry name" value="UTRA"/>
    <property type="match status" value="1"/>
</dbReference>